<dbReference type="AlphaFoldDB" id="A0A146M1D7"/>
<dbReference type="InterPro" id="IPR044136">
    <property type="entry name" value="Lys-tRNA-ligase_II_N"/>
</dbReference>
<dbReference type="InterPro" id="IPR004364">
    <property type="entry name" value="Aa-tRNA-synt_II"/>
</dbReference>
<sequence length="373" mass="43382">MVTSVNEQLKTVETDTVHAQKAQPLQQQQEDTPAYYNSRISMVEEYVGARNLTMYPHKFQITMRIPEFREKYGSIQSGNKVEETVQLAGRVLAIRSSSRNLYFMELHAEGSYVQIMSSRNSYGDDWEIHKILRRGDVVGVKGIPGRSERGELSIYPVSIQLLSPCLHMLPSKISGLRDKEARFRQRYLDLMLNLNSRKTFQIRSKIISYIRQFLDNMGFLEVETPTMSLDVGGANARPFKTHHNDLDIDMYLRIAPELYLKKLIVGGLDRVYEIGKLFRNEGIDLTHNPEFTSCEFYYAYADYNDLMDITERLLSGMVYSIFNTYELRYQPNENAEPVLLNFRPPFRRVSMIDELERKLNITLPRDFYSDEAT</sequence>
<dbReference type="Pfam" id="PF01336">
    <property type="entry name" value="tRNA_anti-codon"/>
    <property type="match status" value="1"/>
</dbReference>
<dbReference type="PRINTS" id="PR00982">
    <property type="entry name" value="TRNASYNTHLYS"/>
</dbReference>
<evidence type="ECO:0000256" key="3">
    <source>
        <dbReference type="ARBA" id="ARBA00015745"/>
    </source>
</evidence>
<dbReference type="PANTHER" id="PTHR42918">
    <property type="entry name" value="LYSYL-TRNA SYNTHETASE"/>
    <property type="match status" value="1"/>
</dbReference>
<accession>A0A146M1D7</accession>
<evidence type="ECO:0000256" key="7">
    <source>
        <dbReference type="ARBA" id="ARBA00022917"/>
    </source>
</evidence>
<dbReference type="SUPFAM" id="SSF55681">
    <property type="entry name" value="Class II aaRS and biotin synthetases"/>
    <property type="match status" value="1"/>
</dbReference>
<protein>
    <recommendedName>
        <fullName evidence="3">Lysine--tRNA ligase</fullName>
        <ecNumber evidence="2">6.1.1.6</ecNumber>
    </recommendedName>
    <alternativeName>
        <fullName evidence="9">Lysyl-tRNA synthetase</fullName>
    </alternativeName>
</protein>
<evidence type="ECO:0000259" key="11">
    <source>
        <dbReference type="PROSITE" id="PS50862"/>
    </source>
</evidence>
<organism evidence="12">
    <name type="scientific">Lygus hesperus</name>
    <name type="common">Western plant bug</name>
    <dbReference type="NCBI Taxonomy" id="30085"/>
    <lineage>
        <taxon>Eukaryota</taxon>
        <taxon>Metazoa</taxon>
        <taxon>Ecdysozoa</taxon>
        <taxon>Arthropoda</taxon>
        <taxon>Hexapoda</taxon>
        <taxon>Insecta</taxon>
        <taxon>Pterygota</taxon>
        <taxon>Neoptera</taxon>
        <taxon>Paraneoptera</taxon>
        <taxon>Hemiptera</taxon>
        <taxon>Heteroptera</taxon>
        <taxon>Panheteroptera</taxon>
        <taxon>Cimicomorpha</taxon>
        <taxon>Miridae</taxon>
        <taxon>Mirini</taxon>
        <taxon>Lygus</taxon>
    </lineage>
</organism>
<evidence type="ECO:0000256" key="2">
    <source>
        <dbReference type="ARBA" id="ARBA00013166"/>
    </source>
</evidence>
<dbReference type="GO" id="GO:0005524">
    <property type="term" value="F:ATP binding"/>
    <property type="evidence" value="ECO:0007669"/>
    <property type="project" value="UniProtKB-KW"/>
</dbReference>
<keyword evidence="5" id="KW-0547">Nucleotide-binding</keyword>
<reference evidence="12" key="1">
    <citation type="journal article" date="2016" name="Gigascience">
        <title>De novo construction of an expanded transcriptome assembly for the western tarnished plant bug, Lygus hesperus.</title>
        <authorList>
            <person name="Tassone E.E."/>
            <person name="Geib S.M."/>
            <person name="Hall B."/>
            <person name="Fabrick J.A."/>
            <person name="Brent C.S."/>
            <person name="Hull J.J."/>
        </authorList>
    </citation>
    <scope>NUCLEOTIDE SEQUENCE</scope>
</reference>
<dbReference type="Gene3D" id="3.30.930.10">
    <property type="entry name" value="Bira Bifunctional Protein, Domain 2"/>
    <property type="match status" value="1"/>
</dbReference>
<keyword evidence="4 12" id="KW-0436">Ligase</keyword>
<dbReference type="InterPro" id="IPR012340">
    <property type="entry name" value="NA-bd_OB-fold"/>
</dbReference>
<keyword evidence="8" id="KW-0030">Aminoacyl-tRNA synthetase</keyword>
<evidence type="ECO:0000256" key="4">
    <source>
        <dbReference type="ARBA" id="ARBA00022598"/>
    </source>
</evidence>
<dbReference type="InterPro" id="IPR018149">
    <property type="entry name" value="Lys-tRNA-synth_II_C"/>
</dbReference>
<evidence type="ECO:0000256" key="5">
    <source>
        <dbReference type="ARBA" id="ARBA00022741"/>
    </source>
</evidence>
<dbReference type="GO" id="GO:0005829">
    <property type="term" value="C:cytosol"/>
    <property type="evidence" value="ECO:0007669"/>
    <property type="project" value="TreeGrafter"/>
</dbReference>
<proteinExistence type="inferred from homology"/>
<keyword evidence="6" id="KW-0067">ATP-binding</keyword>
<comment type="similarity">
    <text evidence="1">Belongs to the class-II aminoacyl-tRNA synthetase family.</text>
</comment>
<comment type="catalytic activity">
    <reaction evidence="10">
        <text>tRNA(Lys) + L-lysine + ATP = L-lysyl-tRNA(Lys) + AMP + diphosphate</text>
        <dbReference type="Rhea" id="RHEA:20792"/>
        <dbReference type="Rhea" id="RHEA-COMP:9696"/>
        <dbReference type="Rhea" id="RHEA-COMP:9697"/>
        <dbReference type="ChEBI" id="CHEBI:30616"/>
        <dbReference type="ChEBI" id="CHEBI:32551"/>
        <dbReference type="ChEBI" id="CHEBI:33019"/>
        <dbReference type="ChEBI" id="CHEBI:78442"/>
        <dbReference type="ChEBI" id="CHEBI:78529"/>
        <dbReference type="ChEBI" id="CHEBI:456215"/>
        <dbReference type="EC" id="6.1.1.6"/>
    </reaction>
</comment>
<dbReference type="InterPro" id="IPR004365">
    <property type="entry name" value="NA-bd_OB_tRNA"/>
</dbReference>
<dbReference type="GO" id="GO:0006430">
    <property type="term" value="P:lysyl-tRNA aminoacylation"/>
    <property type="evidence" value="ECO:0007669"/>
    <property type="project" value="InterPro"/>
</dbReference>
<evidence type="ECO:0000313" key="12">
    <source>
        <dbReference type="EMBL" id="JAQ13075.1"/>
    </source>
</evidence>
<dbReference type="EC" id="6.1.1.6" evidence="2"/>
<gene>
    <name evidence="12" type="primary">At3g11710</name>
    <name evidence="12" type="ORF">g.744</name>
</gene>
<dbReference type="SUPFAM" id="SSF50249">
    <property type="entry name" value="Nucleic acid-binding proteins"/>
    <property type="match status" value="1"/>
</dbReference>
<feature type="domain" description="Aminoacyl-transfer RNA synthetases class-II family profile" evidence="11">
    <location>
        <begin position="200"/>
        <end position="373"/>
    </location>
</feature>
<evidence type="ECO:0000256" key="9">
    <source>
        <dbReference type="ARBA" id="ARBA00030563"/>
    </source>
</evidence>
<dbReference type="GO" id="GO:0004824">
    <property type="term" value="F:lysine-tRNA ligase activity"/>
    <property type="evidence" value="ECO:0007669"/>
    <property type="project" value="UniProtKB-EC"/>
</dbReference>
<evidence type="ECO:0000256" key="8">
    <source>
        <dbReference type="ARBA" id="ARBA00023146"/>
    </source>
</evidence>
<dbReference type="CDD" id="cd04322">
    <property type="entry name" value="LysRS_N"/>
    <property type="match status" value="1"/>
</dbReference>
<evidence type="ECO:0000256" key="6">
    <source>
        <dbReference type="ARBA" id="ARBA00022840"/>
    </source>
</evidence>
<dbReference type="Gene3D" id="2.40.50.140">
    <property type="entry name" value="Nucleic acid-binding proteins"/>
    <property type="match status" value="1"/>
</dbReference>
<dbReference type="GO" id="GO:0000049">
    <property type="term" value="F:tRNA binding"/>
    <property type="evidence" value="ECO:0007669"/>
    <property type="project" value="TreeGrafter"/>
</dbReference>
<evidence type="ECO:0000256" key="1">
    <source>
        <dbReference type="ARBA" id="ARBA00008226"/>
    </source>
</evidence>
<evidence type="ECO:0000256" key="10">
    <source>
        <dbReference type="ARBA" id="ARBA00048573"/>
    </source>
</evidence>
<dbReference type="PANTHER" id="PTHR42918:SF9">
    <property type="entry name" value="LYSINE--TRNA LIGASE"/>
    <property type="match status" value="1"/>
</dbReference>
<keyword evidence="7" id="KW-0648">Protein biosynthesis</keyword>
<dbReference type="InterPro" id="IPR006195">
    <property type="entry name" value="aa-tRNA-synth_II"/>
</dbReference>
<dbReference type="Pfam" id="PF00152">
    <property type="entry name" value="tRNA-synt_2"/>
    <property type="match status" value="1"/>
</dbReference>
<dbReference type="PROSITE" id="PS50862">
    <property type="entry name" value="AA_TRNA_LIGASE_II"/>
    <property type="match status" value="1"/>
</dbReference>
<dbReference type="EMBL" id="GDHC01005554">
    <property type="protein sequence ID" value="JAQ13075.1"/>
    <property type="molecule type" value="Transcribed_RNA"/>
</dbReference>
<name>A0A146M1D7_LYGHE</name>
<dbReference type="FunFam" id="2.40.50.140:FF:000050">
    <property type="entry name" value="Lysine--tRNA ligase"/>
    <property type="match status" value="1"/>
</dbReference>
<dbReference type="InterPro" id="IPR045864">
    <property type="entry name" value="aa-tRNA-synth_II/BPL/LPL"/>
</dbReference>